<feature type="transmembrane region" description="Helical" evidence="2">
    <location>
        <begin position="202"/>
        <end position="222"/>
    </location>
</feature>
<organism evidence="5 6">
    <name type="scientific">Emericellopsis atlantica</name>
    <dbReference type="NCBI Taxonomy" id="2614577"/>
    <lineage>
        <taxon>Eukaryota</taxon>
        <taxon>Fungi</taxon>
        <taxon>Dikarya</taxon>
        <taxon>Ascomycota</taxon>
        <taxon>Pezizomycotina</taxon>
        <taxon>Sordariomycetes</taxon>
        <taxon>Hypocreomycetidae</taxon>
        <taxon>Hypocreales</taxon>
        <taxon>Bionectriaceae</taxon>
        <taxon>Emericellopsis</taxon>
    </lineage>
</organism>
<evidence type="ECO:0000259" key="4">
    <source>
        <dbReference type="Pfam" id="PF06011"/>
    </source>
</evidence>
<dbReference type="GeneID" id="70293416"/>
<keyword evidence="2" id="KW-1133">Transmembrane helix</keyword>
<keyword evidence="2" id="KW-0472">Membrane</keyword>
<feature type="chain" id="PRO_5040205253" description="TRP C-terminal domain-containing protein" evidence="3">
    <location>
        <begin position="20"/>
        <end position="732"/>
    </location>
</feature>
<gene>
    <name evidence="5" type="ORF">F5Z01DRAFT_640299</name>
</gene>
<feature type="compositionally biased region" description="Low complexity" evidence="1">
    <location>
        <begin position="652"/>
        <end position="675"/>
    </location>
</feature>
<dbReference type="InterPro" id="IPR010308">
    <property type="entry name" value="TRP_C"/>
</dbReference>
<feature type="region of interest" description="Disordered" evidence="1">
    <location>
        <begin position="597"/>
        <end position="697"/>
    </location>
</feature>
<protein>
    <recommendedName>
        <fullName evidence="4">TRP C-terminal domain-containing protein</fullName>
    </recommendedName>
</protein>
<dbReference type="PANTHER" id="PTHR31145:SF8">
    <property type="entry name" value="INTEGRAL MEMBRANE PROTEIN (AFU_ORTHOLOGUE AFUA_2G17475)"/>
    <property type="match status" value="1"/>
</dbReference>
<feature type="domain" description="TRP C-terminal" evidence="4">
    <location>
        <begin position="159"/>
        <end position="521"/>
    </location>
</feature>
<dbReference type="AlphaFoldDB" id="A0A9P7ZDZ8"/>
<dbReference type="GO" id="GO:0055085">
    <property type="term" value="P:transmembrane transport"/>
    <property type="evidence" value="ECO:0007669"/>
    <property type="project" value="TreeGrafter"/>
</dbReference>
<keyword evidence="2" id="KW-0812">Transmembrane</keyword>
<feature type="transmembrane region" description="Helical" evidence="2">
    <location>
        <begin position="333"/>
        <end position="356"/>
    </location>
</feature>
<dbReference type="Pfam" id="PF06011">
    <property type="entry name" value="TRP"/>
    <property type="match status" value="1"/>
</dbReference>
<sequence>MMRSHLLLAAWGAVAAVSGAYIQTQDCAGGYTNRGMKAFIRGYEAGHMQLQLDIADNVERNDQCETEQHEKNATANLKLLTLGSAHVYDAISSNYTCEGGVWGYYEFDLNVAQPHLIDTYLLSVELRNSDDELLGCIDAHLTPALPGPFVRAITWAPICIFALIVLVALWRETANLSLDSSEDLGPSTRDTSHGHVTRVADYLSYLQFIFFSAALSLHYPGFLQPVASRTSWSTLMFPAGMVQRKSWYPGVADGIYETNGTMTGSAGLEVVTQVVGGAVTFDNWLNIVSLATLIFFALFVLVYLGVKLTWSRDWFRSTHSLSFRHGGDQQADLTAILWTAVRLFCAYLLVPLVAWTTYQLVHVGNIPIYYSVAASAVVCALVLLVWWATFYGDPRNMGYLLVDDSKNHGNASSSSRMRSYYSTGVYVMLFLRGIAHGSLELHGTAQLFILLGSEVCQLALQAIILRTTPFSSRSGAMPLLRLAILALQSAFLPHVAAHGPRMAVGYVILAIHAVVIMVLFFTPAVLDLGALARGVCLSGVNTEAHEYGGGRPQVYGLRQLRQRPTNPSSPRLPALDEQSDVMHGQFSASLPRLASPTSYRAGSPLSDADQQSFFRPPRTPSAMLPSRLSSSTWQPATSSESSRSSDGRHIIGSRASPSLIRSSSSGDDSSGTHGGESSESRCEPSPLDPNVDYSVREADQYYTNPRKLSFGQAQPEGKRKALDKMWFIWSKR</sequence>
<feature type="transmembrane region" description="Helical" evidence="2">
    <location>
        <begin position="152"/>
        <end position="170"/>
    </location>
</feature>
<feature type="compositionally biased region" description="Polar residues" evidence="1">
    <location>
        <begin position="627"/>
        <end position="637"/>
    </location>
</feature>
<evidence type="ECO:0000313" key="5">
    <source>
        <dbReference type="EMBL" id="KAG9250403.1"/>
    </source>
</evidence>
<dbReference type="OrthoDB" id="269822at2759"/>
<dbReference type="RefSeq" id="XP_046114327.1">
    <property type="nucleotide sequence ID" value="XM_046262513.1"/>
</dbReference>
<keyword evidence="3" id="KW-0732">Signal</keyword>
<accession>A0A9P7ZDZ8</accession>
<feature type="transmembrane region" description="Helical" evidence="2">
    <location>
        <begin position="503"/>
        <end position="526"/>
    </location>
</feature>
<dbReference type="EMBL" id="MU251278">
    <property type="protein sequence ID" value="KAG9250403.1"/>
    <property type="molecule type" value="Genomic_DNA"/>
</dbReference>
<dbReference type="InterPro" id="IPR040241">
    <property type="entry name" value="TRP_Flc/Pkd2-like"/>
</dbReference>
<evidence type="ECO:0000256" key="1">
    <source>
        <dbReference type="SAM" id="MobiDB-lite"/>
    </source>
</evidence>
<proteinExistence type="predicted"/>
<feature type="signal peptide" evidence="3">
    <location>
        <begin position="1"/>
        <end position="19"/>
    </location>
</feature>
<name>A0A9P7ZDZ8_9HYPO</name>
<evidence type="ECO:0000256" key="3">
    <source>
        <dbReference type="SAM" id="SignalP"/>
    </source>
</evidence>
<dbReference type="Proteomes" id="UP000887229">
    <property type="component" value="Unassembled WGS sequence"/>
</dbReference>
<comment type="caution">
    <text evidence="5">The sequence shown here is derived from an EMBL/GenBank/DDBJ whole genome shotgun (WGS) entry which is preliminary data.</text>
</comment>
<dbReference type="GO" id="GO:0016020">
    <property type="term" value="C:membrane"/>
    <property type="evidence" value="ECO:0007669"/>
    <property type="project" value="TreeGrafter"/>
</dbReference>
<reference evidence="5" key="1">
    <citation type="journal article" date="2021" name="IMA Fungus">
        <title>Genomic characterization of three marine fungi, including Emericellopsis atlantica sp. nov. with signatures of a generalist lifestyle and marine biomass degradation.</title>
        <authorList>
            <person name="Hagestad O.C."/>
            <person name="Hou L."/>
            <person name="Andersen J.H."/>
            <person name="Hansen E.H."/>
            <person name="Altermark B."/>
            <person name="Li C."/>
            <person name="Kuhnert E."/>
            <person name="Cox R.J."/>
            <person name="Crous P.W."/>
            <person name="Spatafora J.W."/>
            <person name="Lail K."/>
            <person name="Amirebrahimi M."/>
            <person name="Lipzen A."/>
            <person name="Pangilinan J."/>
            <person name="Andreopoulos W."/>
            <person name="Hayes R.D."/>
            <person name="Ng V."/>
            <person name="Grigoriev I.V."/>
            <person name="Jackson S.A."/>
            <person name="Sutton T.D.S."/>
            <person name="Dobson A.D.W."/>
            <person name="Rama T."/>
        </authorList>
    </citation>
    <scope>NUCLEOTIDE SEQUENCE</scope>
    <source>
        <strain evidence="5">TS7</strain>
    </source>
</reference>
<keyword evidence="6" id="KW-1185">Reference proteome</keyword>
<feature type="transmembrane region" description="Helical" evidence="2">
    <location>
        <begin position="284"/>
        <end position="306"/>
    </location>
</feature>
<feature type="transmembrane region" description="Helical" evidence="2">
    <location>
        <begin position="368"/>
        <end position="390"/>
    </location>
</feature>
<evidence type="ECO:0000313" key="6">
    <source>
        <dbReference type="Proteomes" id="UP000887229"/>
    </source>
</evidence>
<evidence type="ECO:0000256" key="2">
    <source>
        <dbReference type="SAM" id="Phobius"/>
    </source>
</evidence>
<dbReference type="PANTHER" id="PTHR31145">
    <property type="entry name" value="INTEGRAL MEMBRANE PROTEIN (AFU_ORTHOLOGUE AFUA_7G01610)"/>
    <property type="match status" value="1"/>
</dbReference>